<evidence type="ECO:0000313" key="2">
    <source>
        <dbReference type="EMBL" id="TGZ83725.1"/>
    </source>
</evidence>
<name>A0A4V3SJE9_9PEZI</name>
<dbReference type="EMBL" id="ML220113">
    <property type="protein sequence ID" value="TGZ83725.1"/>
    <property type="molecule type" value="Genomic_DNA"/>
</dbReference>
<gene>
    <name evidence="2" type="ORF">EX30DRAFT_346479</name>
</gene>
<evidence type="ECO:0000313" key="3">
    <source>
        <dbReference type="Proteomes" id="UP000298138"/>
    </source>
</evidence>
<dbReference type="InParanoid" id="A0A4V3SJE9"/>
<reference evidence="2 3" key="1">
    <citation type="submission" date="2019-04" db="EMBL/GenBank/DDBJ databases">
        <title>Comparative genomics and transcriptomics to analyze fruiting body development in filamentous ascomycetes.</title>
        <authorList>
            <consortium name="DOE Joint Genome Institute"/>
            <person name="Lutkenhaus R."/>
            <person name="Traeger S."/>
            <person name="Breuer J."/>
            <person name="Kuo A."/>
            <person name="Lipzen A."/>
            <person name="Pangilinan J."/>
            <person name="Dilworth D."/>
            <person name="Sandor L."/>
            <person name="Poggeler S."/>
            <person name="Barry K."/>
            <person name="Grigoriev I.V."/>
            <person name="Nowrousian M."/>
        </authorList>
    </citation>
    <scope>NUCLEOTIDE SEQUENCE [LARGE SCALE GENOMIC DNA]</scope>
    <source>
        <strain evidence="2 3">CBS 389.68</strain>
    </source>
</reference>
<dbReference type="Proteomes" id="UP000298138">
    <property type="component" value="Unassembled WGS sequence"/>
</dbReference>
<feature type="region of interest" description="Disordered" evidence="1">
    <location>
        <begin position="136"/>
        <end position="156"/>
    </location>
</feature>
<keyword evidence="3" id="KW-1185">Reference proteome</keyword>
<feature type="region of interest" description="Disordered" evidence="1">
    <location>
        <begin position="72"/>
        <end position="93"/>
    </location>
</feature>
<sequence length="190" mass="21115">MYLPHSQTSIQAILLLLIYHEFRHKPIPHAVEEEWRRLVWPACKPAGAGPMGQHRPTTLVNNPHQLLRTRTRRGNAVVGSANTPSAYPDTLTDPSSKRFVVPAPGGLPSDVDAAVDALFEGRVGVVQGLGCLRQRVGNWDSDGRDNPEKGEGDQSGELHLKAVLAGYVKVIRTREKSECRKRRWGRTFKI</sequence>
<evidence type="ECO:0000256" key="1">
    <source>
        <dbReference type="SAM" id="MobiDB-lite"/>
    </source>
</evidence>
<organism evidence="2 3">
    <name type="scientific">Ascodesmis nigricans</name>
    <dbReference type="NCBI Taxonomy" id="341454"/>
    <lineage>
        <taxon>Eukaryota</taxon>
        <taxon>Fungi</taxon>
        <taxon>Dikarya</taxon>
        <taxon>Ascomycota</taxon>
        <taxon>Pezizomycotina</taxon>
        <taxon>Pezizomycetes</taxon>
        <taxon>Pezizales</taxon>
        <taxon>Ascodesmidaceae</taxon>
        <taxon>Ascodesmis</taxon>
    </lineage>
</organism>
<feature type="compositionally biased region" description="Basic and acidic residues" evidence="1">
    <location>
        <begin position="141"/>
        <end position="156"/>
    </location>
</feature>
<accession>A0A4V3SJE9</accession>
<proteinExistence type="predicted"/>
<dbReference type="AlphaFoldDB" id="A0A4V3SJE9"/>
<protein>
    <submittedName>
        <fullName evidence="2">Uncharacterized protein</fullName>
    </submittedName>
</protein>